<gene>
    <name evidence="1" type="ORF">QEO92_03480</name>
</gene>
<evidence type="ECO:0000313" key="2">
    <source>
        <dbReference type="Proteomes" id="UP001227095"/>
    </source>
</evidence>
<accession>A0ABY8M3W8</accession>
<protein>
    <submittedName>
        <fullName evidence="1">Uncharacterized protein</fullName>
    </submittedName>
</protein>
<name>A0ABY8M3W8_9HYPH</name>
<organism evidence="1 2">
    <name type="scientific">Neorhizobium petrolearium</name>
    <dbReference type="NCBI Taxonomy" id="515361"/>
    <lineage>
        <taxon>Bacteria</taxon>
        <taxon>Pseudomonadati</taxon>
        <taxon>Pseudomonadota</taxon>
        <taxon>Alphaproteobacteria</taxon>
        <taxon>Hyphomicrobiales</taxon>
        <taxon>Rhizobiaceae</taxon>
        <taxon>Rhizobium/Agrobacterium group</taxon>
        <taxon>Neorhizobium</taxon>
    </lineage>
</organism>
<reference evidence="1 2" key="1">
    <citation type="submission" date="2023-04" db="EMBL/GenBank/DDBJ databases">
        <title>Neorhizobium petrolearium OS53, complete genome.</title>
        <authorList>
            <person name="Yu T."/>
        </authorList>
    </citation>
    <scope>NUCLEOTIDE SEQUENCE [LARGE SCALE GENOMIC DNA]</scope>
    <source>
        <strain evidence="1 2">OS53</strain>
    </source>
</reference>
<dbReference type="Proteomes" id="UP001227095">
    <property type="component" value="Chromosome"/>
</dbReference>
<keyword evidence="2" id="KW-1185">Reference proteome</keyword>
<sequence>MLEIDAALVKRLVSAQFPHRDRRSARKGYACADTRRRWSERIVAAHLVMA</sequence>
<evidence type="ECO:0000313" key="1">
    <source>
        <dbReference type="EMBL" id="WGI69164.1"/>
    </source>
</evidence>
<dbReference type="EMBL" id="CP123000">
    <property type="protein sequence ID" value="WGI69164.1"/>
    <property type="molecule type" value="Genomic_DNA"/>
</dbReference>
<proteinExistence type="predicted"/>
<dbReference type="RefSeq" id="WP_161784809.1">
    <property type="nucleotide sequence ID" value="NZ_CP123000.1"/>
</dbReference>